<keyword evidence="1" id="KW-1133">Transmembrane helix</keyword>
<feature type="transmembrane region" description="Helical" evidence="1">
    <location>
        <begin position="169"/>
        <end position="187"/>
    </location>
</feature>
<gene>
    <name evidence="2" type="ORF">C8N24_5442</name>
</gene>
<dbReference type="RefSeq" id="WP_121255963.1">
    <property type="nucleotide sequence ID" value="NZ_RBIL01000002.1"/>
</dbReference>
<keyword evidence="1" id="KW-0812">Transmembrane</keyword>
<reference evidence="2 3" key="1">
    <citation type="submission" date="2018-10" db="EMBL/GenBank/DDBJ databases">
        <title>Genomic Encyclopedia of Archaeal and Bacterial Type Strains, Phase II (KMG-II): from individual species to whole genera.</title>
        <authorList>
            <person name="Goeker M."/>
        </authorList>
    </citation>
    <scope>NUCLEOTIDE SEQUENCE [LARGE SCALE GENOMIC DNA]</scope>
    <source>
        <strain evidence="2 3">DSM 14954</strain>
    </source>
</reference>
<evidence type="ECO:0000313" key="2">
    <source>
        <dbReference type="EMBL" id="RKQ87421.1"/>
    </source>
</evidence>
<proteinExistence type="predicted"/>
<protein>
    <submittedName>
        <fullName evidence="2">Uncharacterized protein</fullName>
    </submittedName>
</protein>
<evidence type="ECO:0000313" key="3">
    <source>
        <dbReference type="Proteomes" id="UP000278962"/>
    </source>
</evidence>
<keyword evidence="1" id="KW-0472">Membrane</keyword>
<organism evidence="2 3">
    <name type="scientific">Solirubrobacter pauli</name>
    <dbReference type="NCBI Taxonomy" id="166793"/>
    <lineage>
        <taxon>Bacteria</taxon>
        <taxon>Bacillati</taxon>
        <taxon>Actinomycetota</taxon>
        <taxon>Thermoleophilia</taxon>
        <taxon>Solirubrobacterales</taxon>
        <taxon>Solirubrobacteraceae</taxon>
        <taxon>Solirubrobacter</taxon>
    </lineage>
</organism>
<dbReference type="OrthoDB" id="5245085at2"/>
<dbReference type="EMBL" id="RBIL01000002">
    <property type="protein sequence ID" value="RKQ87421.1"/>
    <property type="molecule type" value="Genomic_DNA"/>
</dbReference>
<accession>A0A660L0B1</accession>
<keyword evidence="3" id="KW-1185">Reference proteome</keyword>
<feature type="transmembrane region" description="Helical" evidence="1">
    <location>
        <begin position="134"/>
        <end position="157"/>
    </location>
</feature>
<dbReference type="AlphaFoldDB" id="A0A660L0B1"/>
<name>A0A660L0B1_9ACTN</name>
<evidence type="ECO:0000256" key="1">
    <source>
        <dbReference type="SAM" id="Phobius"/>
    </source>
</evidence>
<comment type="caution">
    <text evidence="2">The sequence shown here is derived from an EMBL/GenBank/DDBJ whole genome shotgun (WGS) entry which is preliminary data.</text>
</comment>
<dbReference type="Proteomes" id="UP000278962">
    <property type="component" value="Unassembled WGS sequence"/>
</dbReference>
<sequence length="210" mass="22924">MPPKPRQVRIESKSAMNAMQQLEQRSDEELLKETRFKSAAQAILGTRAAERMDAEQARVHFRAAIAAARPQERLQLRRMAEASLALAERRPGDLKAATEKLGGTPPTNRQLLMLRVMGIIAPPKSAGLPRRIGGILLVVLFIVAVIALGTGIVTLISLPFGGGLGSARWFYGFLLVLVVLAVLAVLGRRRQRAARARVAEQRASMYGGKR</sequence>